<protein>
    <submittedName>
        <fullName evidence="1">Uncharacterized protein</fullName>
    </submittedName>
</protein>
<proteinExistence type="predicted"/>
<dbReference type="EMBL" id="JASBWS010000029">
    <property type="protein sequence ID" value="KAJ9109537.1"/>
    <property type="molecule type" value="Genomic_DNA"/>
</dbReference>
<keyword evidence="2" id="KW-1185">Reference proteome</keyword>
<organism evidence="1 2">
    <name type="scientific">Naganishia adeliensis</name>
    <dbReference type="NCBI Taxonomy" id="92952"/>
    <lineage>
        <taxon>Eukaryota</taxon>
        <taxon>Fungi</taxon>
        <taxon>Dikarya</taxon>
        <taxon>Basidiomycota</taxon>
        <taxon>Agaricomycotina</taxon>
        <taxon>Tremellomycetes</taxon>
        <taxon>Filobasidiales</taxon>
        <taxon>Filobasidiaceae</taxon>
        <taxon>Naganishia</taxon>
    </lineage>
</organism>
<gene>
    <name evidence="1" type="ORF">QFC20_003281</name>
</gene>
<accession>A0ACC2WD21</accession>
<sequence>MHGQVARLSSSLETTVDRELDADIRGAQAGTEDQQDTTEEGITQEEDNTVTASVEDIAVGKDIKPEDLDITTARRPPLVATIKDTSAESGAIREGLHQRQGDIKVVTGLRRGSEDIINPALEANRPTKVVSRLPVVSAIINPGTVAISHRPTMEVGSVTTAQAEATNRMGTAGRRQVMAAAERRMGIPDCTTHTDMQVADTGRDSKHTLHLTLARSLIRRYARSKHHASLMDKIEGKIEMTVGEKMHNPAMVAQGKAKYKGYSK</sequence>
<reference evidence="1" key="1">
    <citation type="submission" date="2023-04" db="EMBL/GenBank/DDBJ databases">
        <title>Draft Genome sequencing of Naganishia species isolated from polar environments using Oxford Nanopore Technology.</title>
        <authorList>
            <person name="Leo P."/>
            <person name="Venkateswaran K."/>
        </authorList>
    </citation>
    <scope>NUCLEOTIDE SEQUENCE</scope>
    <source>
        <strain evidence="1">MNA-CCFEE 5262</strain>
    </source>
</reference>
<comment type="caution">
    <text evidence="1">The sequence shown here is derived from an EMBL/GenBank/DDBJ whole genome shotgun (WGS) entry which is preliminary data.</text>
</comment>
<name>A0ACC2WD21_9TREE</name>
<evidence type="ECO:0000313" key="2">
    <source>
        <dbReference type="Proteomes" id="UP001230649"/>
    </source>
</evidence>
<evidence type="ECO:0000313" key="1">
    <source>
        <dbReference type="EMBL" id="KAJ9109537.1"/>
    </source>
</evidence>
<dbReference type="Proteomes" id="UP001230649">
    <property type="component" value="Unassembled WGS sequence"/>
</dbReference>